<dbReference type="CDD" id="cd15565">
    <property type="entry name" value="PHD2_NSD"/>
    <property type="match status" value="1"/>
</dbReference>
<feature type="compositionally biased region" description="Basic and acidic residues" evidence="4">
    <location>
        <begin position="84"/>
        <end position="106"/>
    </location>
</feature>
<dbReference type="PANTHER" id="PTHR46235">
    <property type="entry name" value="PHD FINGER-CONTAINING PROTEIN DDB_G0268158"/>
    <property type="match status" value="1"/>
</dbReference>
<dbReference type="InterPro" id="IPR055198">
    <property type="entry name" value="NSD_PHD"/>
</dbReference>
<dbReference type="Pfam" id="PF22908">
    <property type="entry name" value="PHD_NSD"/>
    <property type="match status" value="1"/>
</dbReference>
<evidence type="ECO:0000313" key="7">
    <source>
        <dbReference type="Proteomes" id="UP001633002"/>
    </source>
</evidence>
<gene>
    <name evidence="6" type="ORF">R1sor_003797</name>
</gene>
<proteinExistence type="predicted"/>
<evidence type="ECO:0000256" key="3">
    <source>
        <dbReference type="ARBA" id="ARBA00022833"/>
    </source>
</evidence>
<keyword evidence="2" id="KW-0863">Zinc-finger</keyword>
<dbReference type="SUPFAM" id="SSF57903">
    <property type="entry name" value="FYVE/PHD zinc finger"/>
    <property type="match status" value="1"/>
</dbReference>
<evidence type="ECO:0000313" key="6">
    <source>
        <dbReference type="EMBL" id="KAL3685775.1"/>
    </source>
</evidence>
<organism evidence="6 7">
    <name type="scientific">Riccia sorocarpa</name>
    <dbReference type="NCBI Taxonomy" id="122646"/>
    <lineage>
        <taxon>Eukaryota</taxon>
        <taxon>Viridiplantae</taxon>
        <taxon>Streptophyta</taxon>
        <taxon>Embryophyta</taxon>
        <taxon>Marchantiophyta</taxon>
        <taxon>Marchantiopsida</taxon>
        <taxon>Marchantiidae</taxon>
        <taxon>Marchantiales</taxon>
        <taxon>Ricciaceae</taxon>
        <taxon>Riccia</taxon>
    </lineage>
</organism>
<accession>A0ABD3H639</accession>
<evidence type="ECO:0000256" key="4">
    <source>
        <dbReference type="SAM" id="MobiDB-lite"/>
    </source>
</evidence>
<keyword evidence="7" id="KW-1185">Reference proteome</keyword>
<keyword evidence="3" id="KW-0862">Zinc</keyword>
<feature type="region of interest" description="Disordered" evidence="4">
    <location>
        <begin position="84"/>
        <end position="164"/>
    </location>
</feature>
<feature type="domain" description="Zinc finger PHD-type" evidence="5">
    <location>
        <begin position="507"/>
        <end position="572"/>
    </location>
</feature>
<dbReference type="GO" id="GO:0008270">
    <property type="term" value="F:zinc ion binding"/>
    <property type="evidence" value="ECO:0007669"/>
    <property type="project" value="UniProtKB-KW"/>
</dbReference>
<name>A0ABD3H639_9MARC</name>
<feature type="domain" description="Zinc finger PHD-type" evidence="5">
    <location>
        <begin position="575"/>
        <end position="630"/>
    </location>
</feature>
<dbReference type="AlphaFoldDB" id="A0ABD3H639"/>
<dbReference type="Proteomes" id="UP001633002">
    <property type="component" value="Unassembled WGS sequence"/>
</dbReference>
<feature type="compositionally biased region" description="Low complexity" evidence="4">
    <location>
        <begin position="148"/>
        <end position="159"/>
    </location>
</feature>
<feature type="domain" description="Zinc finger PHD-type" evidence="5">
    <location>
        <begin position="448"/>
        <end position="502"/>
    </location>
</feature>
<dbReference type="Gene3D" id="3.30.40.10">
    <property type="entry name" value="Zinc/RING finger domain, C3HC4 (zinc finger)"/>
    <property type="match status" value="2"/>
</dbReference>
<comment type="caution">
    <text evidence="6">The sequence shown here is derived from an EMBL/GenBank/DDBJ whole genome shotgun (WGS) entry which is preliminary data.</text>
</comment>
<dbReference type="InterPro" id="IPR011011">
    <property type="entry name" value="Znf_FYVE_PHD"/>
</dbReference>
<dbReference type="InterPro" id="IPR013083">
    <property type="entry name" value="Znf_RING/FYVE/PHD"/>
</dbReference>
<evidence type="ECO:0000259" key="5">
    <source>
        <dbReference type="SMART" id="SM00249"/>
    </source>
</evidence>
<sequence length="692" mass="78003">MARVHGVAYSFWETLNWREGDHPEWKLIFNNGNGKWERKLRFGGYYAGHLTKDALKLALHQQHIKQERASAALLPGYCRDDLYRPPEATARDSSDRKPHVEPMESQKRRKTVASPDTSPGFRETAPDSPSLPRKHERHAVASPPTYQSSGSRNKSFNSSLTSDEDRTRKILGQIKGAENVADMYVLKCGNSLVPITNLPLCIGGMASGGSGDQDIYLTAKFGDRMKTFPVDMWKLLLSSWSEPCLMVKTTRNSWVRLVNPLPGYSKTVGDGYVLAYFLDFLKKSPSASVAAMEGHLAKHCSMYGHGPFLERLSKHLWVIRSFVEEDDDLKKASGDSVDLRGDLSRKKRQVVRSVLGLGECTEDKVDEKAEEREMDYRKQNQQLVVHSFAEESSAEEWAPQGTPKKRARESKKQPRKSTEPAPKRNSNYKAKSFGRLSLKGKKLDDPPICALCDDGGDLLICDGPCSRYFHAFPGTGKESFCKTLGLSRKETKVERWYCKNCEYKQHQCFICGQLGSMDTPLGRPEVYMCVVPSCKRFYHAHCLAELVDLPNFRNKEIAYRTGTESLVCPRHKCDTCRVTELTPGSLVQCRRCPKAWHRSCFTNFISSGERPSTIIWNHDTQEFVYCKEHKVCPSLQTPSRDHIRFPEVVEETKVKKSRFKSGGSGGRNVGSESYALPPSVPSLAADMGLLDY</sequence>
<reference evidence="6 7" key="1">
    <citation type="submission" date="2024-09" db="EMBL/GenBank/DDBJ databases">
        <title>Chromosome-scale assembly of Riccia sorocarpa.</title>
        <authorList>
            <person name="Paukszto L."/>
        </authorList>
    </citation>
    <scope>NUCLEOTIDE SEQUENCE [LARGE SCALE GENOMIC DNA]</scope>
    <source>
        <strain evidence="6">LP-2024</strain>
        <tissue evidence="6">Aerial parts of the thallus</tissue>
    </source>
</reference>
<feature type="compositionally biased region" description="Basic and acidic residues" evidence="4">
    <location>
        <begin position="410"/>
        <end position="422"/>
    </location>
</feature>
<dbReference type="PANTHER" id="PTHR46235:SF5">
    <property type="entry name" value="OS08G0337100 PROTEIN"/>
    <property type="match status" value="1"/>
</dbReference>
<feature type="region of interest" description="Disordered" evidence="4">
    <location>
        <begin position="389"/>
        <end position="430"/>
    </location>
</feature>
<dbReference type="EMBL" id="JBJQOH010000006">
    <property type="protein sequence ID" value="KAL3685775.1"/>
    <property type="molecule type" value="Genomic_DNA"/>
</dbReference>
<evidence type="ECO:0000256" key="2">
    <source>
        <dbReference type="ARBA" id="ARBA00022771"/>
    </source>
</evidence>
<evidence type="ECO:0000256" key="1">
    <source>
        <dbReference type="ARBA" id="ARBA00022723"/>
    </source>
</evidence>
<dbReference type="InterPro" id="IPR001965">
    <property type="entry name" value="Znf_PHD"/>
</dbReference>
<keyword evidence="1" id="KW-0479">Metal-binding</keyword>
<protein>
    <recommendedName>
        <fullName evidence="5">Zinc finger PHD-type domain-containing protein</fullName>
    </recommendedName>
</protein>
<dbReference type="SMART" id="SM00249">
    <property type="entry name" value="PHD"/>
    <property type="match status" value="3"/>
</dbReference>